<comment type="caution">
    <text evidence="2">The sequence shown here is derived from an EMBL/GenBank/DDBJ whole genome shotgun (WGS) entry which is preliminary data.</text>
</comment>
<dbReference type="Pfam" id="PF13953">
    <property type="entry name" value="PapC_C"/>
    <property type="match status" value="1"/>
</dbReference>
<sequence>MGSAAFSLHAFAFQTSASTEYWLKVAYGSSDTQLRARVLERDGRWYVLKADLAALDLPEPDALWFRDDGELFFPLADLHALAWKVDVFWKLLHLAPLPAPDNQPPMESLNDSWLEISVNGGTARVGFALVADDGQVYVDSDVLQGFRLDLSALEALQVYQRSFHAVSSIPGSWAVLDRRRQRLELYAPAEAFRRGEIASSYSRLVSPDFSSRGSFLNYGLFSSHTPQDDRFDGQFEAGFFTGRALLTSSQLARDISGDQQRAVRLESTLRLDWPESMRTLRLGDSVGFAGSWGLPARFGGIQWGTNFGTQPGFITFPMPDITVDAAIPSTVDVFINNALRASEQIDPGPFTMRELPVVTGSGEIRLVVRDLFGREQVITESFYATPQLLRRGLHEYSYEVGSLRRNFGLDGNDYEQGFIAGTHRYGFNDRLTGELRGELLRDVVTVGAATNWLWPQLGEFQLTLAASNNRDSGRRGEQASLGFRRQGSRWGLGASARISSPDFVQLGALDTAPNRLRANAFGSVGFGRAGAATVGYVQQKSRDGEDVEFATFQYSLSFFSALNLQLNVFEPLSDNLQRSAQLSLSLPLGARTSVQVSGNHQQSGEGGGRLQLQRNLQAGSGFGYRVLAEDDPLDRIEAGVQLRGSAATLTADAARINGSEQIRSSLTGGVAMMAGHFYLSRELDQSFAVVEAPGLAGIDIYHDNQRVARTGADGRAIVPGLRAFQENRVRLDNTSLPMDREIQSLEESVIPAFRQGVALQFAVRRSHWVGLHLYTEDNKPLPAGSALRDVVSGAVFPVGFDGRVYLDVSPGRYRYRANWGEQSCEVALTVPESVESLGELGPRTCGGICDKEMQTCQ</sequence>
<dbReference type="PANTHER" id="PTHR30451">
    <property type="entry name" value="OUTER MEMBRANE USHER PROTEIN"/>
    <property type="match status" value="1"/>
</dbReference>
<dbReference type="Pfam" id="PF00577">
    <property type="entry name" value="Usher"/>
    <property type="match status" value="1"/>
</dbReference>
<dbReference type="Proteomes" id="UP001557484">
    <property type="component" value="Unassembled WGS sequence"/>
</dbReference>
<evidence type="ECO:0000259" key="1">
    <source>
        <dbReference type="Pfam" id="PF13953"/>
    </source>
</evidence>
<keyword evidence="3" id="KW-1185">Reference proteome</keyword>
<accession>A0ABV3TZC8</accession>
<dbReference type="InterPro" id="IPR025949">
    <property type="entry name" value="PapC-like_C"/>
</dbReference>
<protein>
    <submittedName>
        <fullName evidence="2">Fimbria/pilus outer membrane usher protein</fullName>
    </submittedName>
</protein>
<dbReference type="InterPro" id="IPR043142">
    <property type="entry name" value="PapC-like_C_sf"/>
</dbReference>
<proteinExistence type="predicted"/>
<evidence type="ECO:0000313" key="3">
    <source>
        <dbReference type="Proteomes" id="UP001557484"/>
    </source>
</evidence>
<dbReference type="EMBL" id="JBFRYB010000001">
    <property type="protein sequence ID" value="MEX1666328.1"/>
    <property type="molecule type" value="Genomic_DNA"/>
</dbReference>
<feature type="domain" description="PapC-like C-terminal" evidence="1">
    <location>
        <begin position="771"/>
        <end position="832"/>
    </location>
</feature>
<dbReference type="RefSeq" id="WP_368376409.1">
    <property type="nucleotide sequence ID" value="NZ_JBFRYB010000001.1"/>
</dbReference>
<dbReference type="Gene3D" id="2.60.40.3110">
    <property type="match status" value="1"/>
</dbReference>
<dbReference type="Gene3D" id="2.60.40.2610">
    <property type="entry name" value="Outer membrane usher protein FimD, plug domain"/>
    <property type="match status" value="1"/>
</dbReference>
<evidence type="ECO:0000313" key="2">
    <source>
        <dbReference type="EMBL" id="MEX1666328.1"/>
    </source>
</evidence>
<dbReference type="InterPro" id="IPR000015">
    <property type="entry name" value="Fimb_usher"/>
</dbReference>
<dbReference type="PANTHER" id="PTHR30451:SF5">
    <property type="entry name" value="SLR0019 PROTEIN"/>
    <property type="match status" value="1"/>
</dbReference>
<gene>
    <name evidence="2" type="ORF">AB4875_12620</name>
</gene>
<organism evidence="2 3">
    <name type="scientific">Zhongshania arctica</name>
    <dbReference type="NCBI Taxonomy" id="3238302"/>
    <lineage>
        <taxon>Bacteria</taxon>
        <taxon>Pseudomonadati</taxon>
        <taxon>Pseudomonadota</taxon>
        <taxon>Gammaproteobacteria</taxon>
        <taxon>Cellvibrionales</taxon>
        <taxon>Spongiibacteraceae</taxon>
        <taxon>Zhongshania</taxon>
    </lineage>
</organism>
<reference evidence="2 3" key="1">
    <citation type="journal article" date="2011" name="Int. J. Syst. Evol. Microbiol.">
        <title>Zhongshania antarctica gen. nov., sp. nov. and Zhongshania guokunii sp. nov., gammaproteobacteria respectively isolated from coastal attached (fast) ice and surface seawater of the Antarctic.</title>
        <authorList>
            <person name="Li H.J."/>
            <person name="Zhang X.Y."/>
            <person name="Chen C.X."/>
            <person name="Zhang Y.J."/>
            <person name="Gao Z.M."/>
            <person name="Yu Y."/>
            <person name="Chen X.L."/>
            <person name="Chen B."/>
            <person name="Zhang Y.Z."/>
        </authorList>
    </citation>
    <scope>NUCLEOTIDE SEQUENCE [LARGE SCALE GENOMIC DNA]</scope>
    <source>
        <strain evidence="2 3">R06B22</strain>
    </source>
</reference>
<dbReference type="Gene3D" id="2.60.40.2070">
    <property type="match status" value="1"/>
</dbReference>
<dbReference type="InterPro" id="IPR042186">
    <property type="entry name" value="FimD_plug_dom"/>
</dbReference>
<name>A0ABV3TZC8_9GAMM</name>